<feature type="transmembrane region" description="Helical" evidence="4">
    <location>
        <begin position="220"/>
        <end position="240"/>
    </location>
</feature>
<dbReference type="PROSITE" id="PS50887">
    <property type="entry name" value="GGDEF"/>
    <property type="match status" value="1"/>
</dbReference>
<protein>
    <recommendedName>
        <fullName evidence="2">diguanylate cyclase</fullName>
        <ecNumber evidence="2">2.7.7.65</ecNumber>
    </recommendedName>
</protein>
<dbReference type="GO" id="GO:1902201">
    <property type="term" value="P:negative regulation of bacterial-type flagellum-dependent cell motility"/>
    <property type="evidence" value="ECO:0007669"/>
    <property type="project" value="TreeGrafter"/>
</dbReference>
<keyword evidence="7" id="KW-1185">Reference proteome</keyword>
<dbReference type="KEGG" id="tcn:H9L16_04775"/>
<comment type="catalytic activity">
    <reaction evidence="3">
        <text>2 GTP = 3',3'-c-di-GMP + 2 diphosphate</text>
        <dbReference type="Rhea" id="RHEA:24898"/>
        <dbReference type="ChEBI" id="CHEBI:33019"/>
        <dbReference type="ChEBI" id="CHEBI:37565"/>
        <dbReference type="ChEBI" id="CHEBI:58805"/>
        <dbReference type="EC" id="2.7.7.65"/>
    </reaction>
</comment>
<feature type="transmembrane region" description="Helical" evidence="4">
    <location>
        <begin position="189"/>
        <end position="208"/>
    </location>
</feature>
<keyword evidence="4" id="KW-1133">Transmembrane helix</keyword>
<dbReference type="CDD" id="cd01949">
    <property type="entry name" value="GGDEF"/>
    <property type="match status" value="1"/>
</dbReference>
<dbReference type="FunFam" id="3.30.70.270:FF:000001">
    <property type="entry name" value="Diguanylate cyclase domain protein"/>
    <property type="match status" value="1"/>
</dbReference>
<dbReference type="Gene3D" id="3.30.70.270">
    <property type="match status" value="1"/>
</dbReference>
<feature type="transmembrane region" description="Helical" evidence="4">
    <location>
        <begin position="68"/>
        <end position="87"/>
    </location>
</feature>
<feature type="domain" description="GGDEF" evidence="5">
    <location>
        <begin position="349"/>
        <end position="484"/>
    </location>
</feature>
<accession>A0A7G9SSS5</accession>
<feature type="transmembrane region" description="Helical" evidence="4">
    <location>
        <begin position="285"/>
        <end position="306"/>
    </location>
</feature>
<keyword evidence="4" id="KW-0472">Membrane</keyword>
<dbReference type="NCBIfam" id="TIGR00254">
    <property type="entry name" value="GGDEF"/>
    <property type="match status" value="1"/>
</dbReference>
<dbReference type="GO" id="GO:0005886">
    <property type="term" value="C:plasma membrane"/>
    <property type="evidence" value="ECO:0007669"/>
    <property type="project" value="TreeGrafter"/>
</dbReference>
<evidence type="ECO:0000256" key="3">
    <source>
        <dbReference type="ARBA" id="ARBA00034247"/>
    </source>
</evidence>
<organism evidence="6 7">
    <name type="scientific">Thermomonas carbonis</name>
    <dbReference type="NCBI Taxonomy" id="1463158"/>
    <lineage>
        <taxon>Bacteria</taxon>
        <taxon>Pseudomonadati</taxon>
        <taxon>Pseudomonadota</taxon>
        <taxon>Gammaproteobacteria</taxon>
        <taxon>Lysobacterales</taxon>
        <taxon>Lysobacteraceae</taxon>
        <taxon>Thermomonas</taxon>
    </lineage>
</organism>
<feature type="transmembrane region" description="Helical" evidence="4">
    <location>
        <begin position="99"/>
        <end position="121"/>
    </location>
</feature>
<dbReference type="InterPro" id="IPR029787">
    <property type="entry name" value="Nucleotide_cyclase"/>
</dbReference>
<evidence type="ECO:0000259" key="5">
    <source>
        <dbReference type="PROSITE" id="PS50887"/>
    </source>
</evidence>
<dbReference type="EMBL" id="CP060719">
    <property type="protein sequence ID" value="QNN70900.1"/>
    <property type="molecule type" value="Genomic_DNA"/>
</dbReference>
<gene>
    <name evidence="6" type="ORF">H9L16_04775</name>
</gene>
<dbReference type="Proteomes" id="UP000515804">
    <property type="component" value="Chromosome"/>
</dbReference>
<name>A0A7G9SSS5_9GAMM</name>
<evidence type="ECO:0000256" key="1">
    <source>
        <dbReference type="ARBA" id="ARBA00001946"/>
    </source>
</evidence>
<proteinExistence type="predicted"/>
<reference evidence="6 7" key="1">
    <citation type="submission" date="2020-08" db="EMBL/GenBank/DDBJ databases">
        <title>Genome sequence of Thermomonas carbonis KCTC 42013T.</title>
        <authorList>
            <person name="Hyun D.-W."/>
            <person name="Bae J.-W."/>
        </authorList>
    </citation>
    <scope>NUCLEOTIDE SEQUENCE [LARGE SCALE GENOMIC DNA]</scope>
    <source>
        <strain evidence="6 7">KCTC 42013</strain>
    </source>
</reference>
<dbReference type="PANTHER" id="PTHR45138">
    <property type="entry name" value="REGULATORY COMPONENTS OF SENSORY TRANSDUCTION SYSTEM"/>
    <property type="match status" value="1"/>
</dbReference>
<comment type="cofactor">
    <cofactor evidence="1">
        <name>Mg(2+)</name>
        <dbReference type="ChEBI" id="CHEBI:18420"/>
    </cofactor>
</comment>
<dbReference type="GO" id="GO:0043709">
    <property type="term" value="P:cell adhesion involved in single-species biofilm formation"/>
    <property type="evidence" value="ECO:0007669"/>
    <property type="project" value="TreeGrafter"/>
</dbReference>
<sequence length="492" mass="52189">MDIHAHRGSRRDAALRIAALALLLLQAGAVLAGTGWAPSLVNIAASLLAVVAAVACGRRHGWAPGHGWGLLVAAWGLWALGATMGLQQRLSGVDVPFPAIAGVLYLLGILPLLLAISLVGLERRDPVLGSIDLVLVAALGALYCGIRLRAFGEEFGDVDPVLLADMQNGFLVLLALMRRAAAENDRERRFFGVLFPFLLLRLATTAAYNRILESDLPAPVMAWAPLLPGLPFLLFTLLVLSPRLPAMWPGAPRMAPFARAISPLAVTVMLLLMSALVVARGAVGVGMPGIVLGVFGYGFRSTLLLVRTEAAVRRLHELARLDDLTGIANRRSFEEMSTLAWAQAARDGGPVALMMVDIDHFKALNDRLGHTAGDECLRRVARTLTDAVDGPPGAVARIGGEEFAVLLTGADADAATRLAERMREAVQALEAASGERRLSVTVSIGVASASPREGAGLQQTLMQADRMLYEAKRGGRNRVCTAADERFATPAA</sequence>
<feature type="transmembrane region" description="Helical" evidence="4">
    <location>
        <begin position="128"/>
        <end position="148"/>
    </location>
</feature>
<dbReference type="GO" id="GO:0052621">
    <property type="term" value="F:diguanylate cyclase activity"/>
    <property type="evidence" value="ECO:0007669"/>
    <property type="project" value="UniProtKB-EC"/>
</dbReference>
<evidence type="ECO:0000256" key="2">
    <source>
        <dbReference type="ARBA" id="ARBA00012528"/>
    </source>
</evidence>
<dbReference type="PANTHER" id="PTHR45138:SF9">
    <property type="entry name" value="DIGUANYLATE CYCLASE DGCM-RELATED"/>
    <property type="match status" value="1"/>
</dbReference>
<feature type="transmembrane region" description="Helical" evidence="4">
    <location>
        <begin position="260"/>
        <end position="279"/>
    </location>
</feature>
<dbReference type="InterPro" id="IPR043128">
    <property type="entry name" value="Rev_trsase/Diguanyl_cyclase"/>
</dbReference>
<dbReference type="AlphaFoldDB" id="A0A7G9SSS5"/>
<keyword evidence="4" id="KW-0812">Transmembrane</keyword>
<dbReference type="Pfam" id="PF00990">
    <property type="entry name" value="GGDEF"/>
    <property type="match status" value="1"/>
</dbReference>
<dbReference type="SUPFAM" id="SSF55073">
    <property type="entry name" value="Nucleotide cyclase"/>
    <property type="match status" value="1"/>
</dbReference>
<dbReference type="EC" id="2.7.7.65" evidence="2"/>
<feature type="transmembrane region" description="Helical" evidence="4">
    <location>
        <begin position="39"/>
        <end position="56"/>
    </location>
</feature>
<dbReference type="InterPro" id="IPR050469">
    <property type="entry name" value="Diguanylate_Cyclase"/>
</dbReference>
<feature type="transmembrane region" description="Helical" evidence="4">
    <location>
        <begin position="160"/>
        <end position="177"/>
    </location>
</feature>
<evidence type="ECO:0000313" key="6">
    <source>
        <dbReference type="EMBL" id="QNN70900.1"/>
    </source>
</evidence>
<evidence type="ECO:0000256" key="4">
    <source>
        <dbReference type="SAM" id="Phobius"/>
    </source>
</evidence>
<dbReference type="SMART" id="SM00267">
    <property type="entry name" value="GGDEF"/>
    <property type="match status" value="1"/>
</dbReference>
<dbReference type="InterPro" id="IPR000160">
    <property type="entry name" value="GGDEF_dom"/>
</dbReference>
<evidence type="ECO:0000313" key="7">
    <source>
        <dbReference type="Proteomes" id="UP000515804"/>
    </source>
</evidence>
<dbReference type="RefSeq" id="WP_187553415.1">
    <property type="nucleotide sequence ID" value="NZ_BMZL01000001.1"/>
</dbReference>